<evidence type="ECO:0000256" key="2">
    <source>
        <dbReference type="ARBA" id="ARBA00022692"/>
    </source>
</evidence>
<name>A0A517KXA3_9PEZI</name>
<feature type="transmembrane region" description="Helical" evidence="6">
    <location>
        <begin position="50"/>
        <end position="77"/>
    </location>
</feature>
<gene>
    <name evidence="8" type="ORF">FKW77_009425</name>
</gene>
<dbReference type="PRINTS" id="PR01035">
    <property type="entry name" value="TCRTETA"/>
</dbReference>
<feature type="region of interest" description="Disordered" evidence="5">
    <location>
        <begin position="1"/>
        <end position="36"/>
    </location>
</feature>
<dbReference type="Proteomes" id="UP000316270">
    <property type="component" value="Chromosome 1"/>
</dbReference>
<feature type="domain" description="Major facilitator superfamily (MFS) profile" evidence="7">
    <location>
        <begin position="53"/>
        <end position="544"/>
    </location>
</feature>
<feature type="transmembrane region" description="Helical" evidence="6">
    <location>
        <begin position="89"/>
        <end position="107"/>
    </location>
</feature>
<keyword evidence="4 6" id="KW-0472">Membrane</keyword>
<feature type="transmembrane region" description="Helical" evidence="6">
    <location>
        <begin position="177"/>
        <end position="195"/>
    </location>
</feature>
<feature type="transmembrane region" description="Helical" evidence="6">
    <location>
        <begin position="243"/>
        <end position="264"/>
    </location>
</feature>
<accession>A0A517KXA3</accession>
<dbReference type="InterPro" id="IPR001958">
    <property type="entry name" value="Tet-R_TetA/multi-R_MdtG-like"/>
</dbReference>
<evidence type="ECO:0000256" key="5">
    <source>
        <dbReference type="SAM" id="MobiDB-lite"/>
    </source>
</evidence>
<evidence type="ECO:0000256" key="6">
    <source>
        <dbReference type="SAM" id="Phobius"/>
    </source>
</evidence>
<feature type="transmembrane region" description="Helical" evidence="6">
    <location>
        <begin position="143"/>
        <end position="165"/>
    </location>
</feature>
<protein>
    <recommendedName>
        <fullName evidence="7">Major facilitator superfamily (MFS) profile domain-containing protein</fullName>
    </recommendedName>
</protein>
<evidence type="ECO:0000259" key="7">
    <source>
        <dbReference type="PROSITE" id="PS50850"/>
    </source>
</evidence>
<feature type="transmembrane region" description="Helical" evidence="6">
    <location>
        <begin position="409"/>
        <end position="432"/>
    </location>
</feature>
<dbReference type="AlphaFoldDB" id="A0A517KXA3"/>
<proteinExistence type="predicted"/>
<keyword evidence="2 6" id="KW-0812">Transmembrane</keyword>
<evidence type="ECO:0000256" key="4">
    <source>
        <dbReference type="ARBA" id="ARBA00023136"/>
    </source>
</evidence>
<dbReference type="InterPro" id="IPR020846">
    <property type="entry name" value="MFS_dom"/>
</dbReference>
<feature type="transmembrane region" description="Helical" evidence="6">
    <location>
        <begin position="276"/>
        <end position="297"/>
    </location>
</feature>
<feature type="transmembrane region" description="Helical" evidence="6">
    <location>
        <begin position="444"/>
        <end position="467"/>
    </location>
</feature>
<dbReference type="OrthoDB" id="2351791at2759"/>
<feature type="transmembrane region" description="Helical" evidence="6">
    <location>
        <begin position="119"/>
        <end position="137"/>
    </location>
</feature>
<keyword evidence="9" id="KW-1185">Reference proteome</keyword>
<feature type="transmembrane region" description="Helical" evidence="6">
    <location>
        <begin position="382"/>
        <end position="403"/>
    </location>
</feature>
<organism evidence="8 9">
    <name type="scientific">Venturia effusa</name>
    <dbReference type="NCBI Taxonomy" id="50376"/>
    <lineage>
        <taxon>Eukaryota</taxon>
        <taxon>Fungi</taxon>
        <taxon>Dikarya</taxon>
        <taxon>Ascomycota</taxon>
        <taxon>Pezizomycotina</taxon>
        <taxon>Dothideomycetes</taxon>
        <taxon>Pleosporomycetidae</taxon>
        <taxon>Venturiales</taxon>
        <taxon>Venturiaceae</taxon>
        <taxon>Venturia</taxon>
    </lineage>
</organism>
<dbReference type="PANTHER" id="PTHR23501:SF59">
    <property type="entry name" value="MAJOR FACILITATOR SUPERFAMILY (MFS) PROFILE DOMAIN-CONTAINING PROTEIN-RELATED"/>
    <property type="match status" value="1"/>
</dbReference>
<dbReference type="GO" id="GO:0005886">
    <property type="term" value="C:plasma membrane"/>
    <property type="evidence" value="ECO:0007669"/>
    <property type="project" value="TreeGrafter"/>
</dbReference>
<feature type="compositionally biased region" description="Low complexity" evidence="5">
    <location>
        <begin position="24"/>
        <end position="36"/>
    </location>
</feature>
<evidence type="ECO:0000313" key="9">
    <source>
        <dbReference type="Proteomes" id="UP000316270"/>
    </source>
</evidence>
<feature type="transmembrane region" description="Helical" evidence="6">
    <location>
        <begin position="207"/>
        <end position="231"/>
    </location>
</feature>
<evidence type="ECO:0000313" key="8">
    <source>
        <dbReference type="EMBL" id="QDS68012.1"/>
    </source>
</evidence>
<dbReference type="GO" id="GO:0022857">
    <property type="term" value="F:transmembrane transporter activity"/>
    <property type="evidence" value="ECO:0007669"/>
    <property type="project" value="InterPro"/>
</dbReference>
<dbReference type="PANTHER" id="PTHR23501">
    <property type="entry name" value="MAJOR FACILITATOR SUPERFAMILY"/>
    <property type="match status" value="1"/>
</dbReference>
<feature type="transmembrane region" description="Helical" evidence="6">
    <location>
        <begin position="318"/>
        <end position="338"/>
    </location>
</feature>
<keyword evidence="3 6" id="KW-1133">Transmembrane helix</keyword>
<evidence type="ECO:0000256" key="3">
    <source>
        <dbReference type="ARBA" id="ARBA00022989"/>
    </source>
</evidence>
<comment type="subcellular location">
    <subcellularLocation>
        <location evidence="1">Membrane</location>
        <topology evidence="1">Multi-pass membrane protein</topology>
    </subcellularLocation>
</comment>
<dbReference type="PROSITE" id="PS50850">
    <property type="entry name" value="MFS"/>
    <property type="match status" value="1"/>
</dbReference>
<dbReference type="FunFam" id="1.20.1720.10:FF:000018">
    <property type="entry name" value="Putative MFS multidrug transporter"/>
    <property type="match status" value="1"/>
</dbReference>
<dbReference type="EMBL" id="CP042185">
    <property type="protein sequence ID" value="QDS68012.1"/>
    <property type="molecule type" value="Genomic_DNA"/>
</dbReference>
<reference evidence="8 9" key="1">
    <citation type="submission" date="2019-07" db="EMBL/GenBank/DDBJ databases">
        <title>Finished genome of Venturia effusa.</title>
        <authorList>
            <person name="Young C.A."/>
            <person name="Cox M.P."/>
            <person name="Ganley A.R.D."/>
            <person name="David W.J."/>
        </authorList>
    </citation>
    <scope>NUCLEOTIDE SEQUENCE [LARGE SCALE GENOMIC DNA]</scope>
    <source>
        <strain evidence="9">albino</strain>
    </source>
</reference>
<dbReference type="Gene3D" id="1.20.1250.20">
    <property type="entry name" value="MFS general substrate transporter like domains"/>
    <property type="match status" value="1"/>
</dbReference>
<dbReference type="Pfam" id="PF07690">
    <property type="entry name" value="MFS_1"/>
    <property type="match status" value="1"/>
</dbReference>
<sequence>MTTLSPPTEAHLSPNSSKEAMEGSSSRPASQISSSSSHDLANTFNPDWRFVVAFSSLSIITLMAALDATSISVALPIMARVLNGTAIEAFWAGTSFLLTSTVSQPVLANFSNIFGRKPLIFFSLTLFGVGAIVAAVANDFATILVGRSIQGIGGGGVIVMTEIVATDLVPLRERGKWFGFISSMWALGTVAGPLLGGGFAQNISWTWIFWINLPFIGIGTAMIILFLKLNYQTSSFIAKLKRVDWIGSVVFVGATTGFLIPITWGGVMYPWDSWRTLVPLVLCSAALIAFVFYEGWLQKNGHEPVLRLSVMNNVTANVTFLTTFVHGIILWSILYYLPLYYEAVKGFSPILAGVALFPQTFTVAPASVIAGIVIAVTGKYTWFTWGGWAVTTLGMGLMLLLDVDTSTPAWIFINLVPGIGTGVLFSAMAITVQASASNEDQAHAVTSFALFRALGQTVGVAVGGTIFQNQMKKKLLTYPLLADKATEYSRDASGLVQIIKEMPEGLAKAQLKLAYVDAARYIWIFCCALAGAALIASLWTKALPLDREHETKQGFKHTAKHIDEEAKVIDDGKDTHAA</sequence>
<evidence type="ECO:0000256" key="1">
    <source>
        <dbReference type="ARBA" id="ARBA00004141"/>
    </source>
</evidence>
<dbReference type="InterPro" id="IPR036259">
    <property type="entry name" value="MFS_trans_sf"/>
</dbReference>
<dbReference type="FunFam" id="1.20.1250.20:FF:000786">
    <property type="entry name" value="MFS multidrug transporter, putative"/>
    <property type="match status" value="1"/>
</dbReference>
<dbReference type="Gene3D" id="1.20.1720.10">
    <property type="entry name" value="Multidrug resistance protein D"/>
    <property type="match status" value="1"/>
</dbReference>
<feature type="transmembrane region" description="Helical" evidence="6">
    <location>
        <begin position="350"/>
        <end position="375"/>
    </location>
</feature>
<dbReference type="SUPFAM" id="SSF103473">
    <property type="entry name" value="MFS general substrate transporter"/>
    <property type="match status" value="2"/>
</dbReference>
<dbReference type="InterPro" id="IPR011701">
    <property type="entry name" value="MFS"/>
</dbReference>
<feature type="transmembrane region" description="Helical" evidence="6">
    <location>
        <begin position="521"/>
        <end position="539"/>
    </location>
</feature>